<accession>A0A1I1UVI7</accession>
<dbReference type="InterPro" id="IPR018060">
    <property type="entry name" value="HTH_AraC"/>
</dbReference>
<keyword evidence="6" id="KW-1185">Reference proteome</keyword>
<dbReference type="Gene3D" id="1.10.10.60">
    <property type="entry name" value="Homeodomain-like"/>
    <property type="match status" value="1"/>
</dbReference>
<evidence type="ECO:0000259" key="4">
    <source>
        <dbReference type="PROSITE" id="PS01124"/>
    </source>
</evidence>
<dbReference type="InterPro" id="IPR009057">
    <property type="entry name" value="Homeodomain-like_sf"/>
</dbReference>
<dbReference type="SUPFAM" id="SSF51215">
    <property type="entry name" value="Regulatory protein AraC"/>
    <property type="match status" value="1"/>
</dbReference>
<dbReference type="GO" id="GO:0003700">
    <property type="term" value="F:DNA-binding transcription factor activity"/>
    <property type="evidence" value="ECO:0007669"/>
    <property type="project" value="InterPro"/>
</dbReference>
<dbReference type="Proteomes" id="UP000198598">
    <property type="component" value="Unassembled WGS sequence"/>
</dbReference>
<proteinExistence type="predicted"/>
<dbReference type="RefSeq" id="WP_245776707.1">
    <property type="nucleotide sequence ID" value="NZ_FOLQ01000006.1"/>
</dbReference>
<dbReference type="SUPFAM" id="SSF46689">
    <property type="entry name" value="Homeodomain-like"/>
    <property type="match status" value="1"/>
</dbReference>
<gene>
    <name evidence="5" type="ORF">SAMN05216167_106328</name>
</gene>
<dbReference type="PANTHER" id="PTHR43280">
    <property type="entry name" value="ARAC-FAMILY TRANSCRIPTIONAL REGULATOR"/>
    <property type="match status" value="1"/>
</dbReference>
<keyword evidence="3" id="KW-0804">Transcription</keyword>
<dbReference type="SMART" id="SM00342">
    <property type="entry name" value="HTH_ARAC"/>
    <property type="match status" value="1"/>
</dbReference>
<keyword evidence="2 5" id="KW-0238">DNA-binding</keyword>
<organism evidence="5 6">
    <name type="scientific">Spirosoma endophyticum</name>
    <dbReference type="NCBI Taxonomy" id="662367"/>
    <lineage>
        <taxon>Bacteria</taxon>
        <taxon>Pseudomonadati</taxon>
        <taxon>Bacteroidota</taxon>
        <taxon>Cytophagia</taxon>
        <taxon>Cytophagales</taxon>
        <taxon>Cytophagaceae</taxon>
        <taxon>Spirosoma</taxon>
    </lineage>
</organism>
<keyword evidence="1" id="KW-0805">Transcription regulation</keyword>
<feature type="domain" description="HTH araC/xylS-type" evidence="4">
    <location>
        <begin position="194"/>
        <end position="292"/>
    </location>
</feature>
<dbReference type="Pfam" id="PF12833">
    <property type="entry name" value="HTH_18"/>
    <property type="match status" value="1"/>
</dbReference>
<dbReference type="InterPro" id="IPR020449">
    <property type="entry name" value="Tscrpt_reg_AraC-type_HTH"/>
</dbReference>
<sequence length="298" mass="34924">MIFSPQKDVAIKQYSLQESSSLGNTVFDIVEAKGEFIRRKSNFLVPHRKDFYFFCLVRNGSSRHWVDFVPYTLQPNMFYFSSPQQVQVKEKTEPMTGIMLSFTEEYLQLEGNQVLRKLPIIQNPDNAHELALAPAHMQFLEELLGKMLVEFNTEHSWRNTMLQSYVNVLLIYLSRLYIDQSQTVQRSPDRGLLKKFSAFIDSHYSTLHQVADYADLLNLTPGHLNDRIKQQSGKTAIEHIHERLVLEAKRRLLHTDLSAKEIAWQLGFEDDAYFHRFFKRLTGETPATFRTTIREMYH</sequence>
<name>A0A1I1UVI7_9BACT</name>
<dbReference type="AlphaFoldDB" id="A0A1I1UVI7"/>
<dbReference type="EMBL" id="FOLQ01000006">
    <property type="protein sequence ID" value="SFD72030.1"/>
    <property type="molecule type" value="Genomic_DNA"/>
</dbReference>
<dbReference type="GO" id="GO:0043565">
    <property type="term" value="F:sequence-specific DNA binding"/>
    <property type="evidence" value="ECO:0007669"/>
    <property type="project" value="InterPro"/>
</dbReference>
<evidence type="ECO:0000313" key="6">
    <source>
        <dbReference type="Proteomes" id="UP000198598"/>
    </source>
</evidence>
<dbReference type="PROSITE" id="PS01124">
    <property type="entry name" value="HTH_ARAC_FAMILY_2"/>
    <property type="match status" value="1"/>
</dbReference>
<dbReference type="STRING" id="662367.SAMN05216167_106328"/>
<dbReference type="InterPro" id="IPR037923">
    <property type="entry name" value="HTH-like"/>
</dbReference>
<dbReference type="PRINTS" id="PR00032">
    <property type="entry name" value="HTHARAC"/>
</dbReference>
<dbReference type="PANTHER" id="PTHR43280:SF32">
    <property type="entry name" value="TRANSCRIPTIONAL REGULATORY PROTEIN"/>
    <property type="match status" value="1"/>
</dbReference>
<evidence type="ECO:0000256" key="3">
    <source>
        <dbReference type="ARBA" id="ARBA00023163"/>
    </source>
</evidence>
<evidence type="ECO:0000256" key="1">
    <source>
        <dbReference type="ARBA" id="ARBA00023015"/>
    </source>
</evidence>
<evidence type="ECO:0000256" key="2">
    <source>
        <dbReference type="ARBA" id="ARBA00023125"/>
    </source>
</evidence>
<protein>
    <submittedName>
        <fullName evidence="5">AraC-type DNA-binding protein</fullName>
    </submittedName>
</protein>
<evidence type="ECO:0000313" key="5">
    <source>
        <dbReference type="EMBL" id="SFD72030.1"/>
    </source>
</evidence>
<reference evidence="5 6" key="1">
    <citation type="submission" date="2016-10" db="EMBL/GenBank/DDBJ databases">
        <authorList>
            <person name="de Groot N.N."/>
        </authorList>
    </citation>
    <scope>NUCLEOTIDE SEQUENCE [LARGE SCALE GENOMIC DNA]</scope>
    <source>
        <strain evidence="5 6">DSM 26130</strain>
    </source>
</reference>